<organism evidence="2 3">
    <name type="scientific">Panagrellus redivivus</name>
    <name type="common">Microworm</name>
    <dbReference type="NCBI Taxonomy" id="6233"/>
    <lineage>
        <taxon>Eukaryota</taxon>
        <taxon>Metazoa</taxon>
        <taxon>Ecdysozoa</taxon>
        <taxon>Nematoda</taxon>
        <taxon>Chromadorea</taxon>
        <taxon>Rhabditida</taxon>
        <taxon>Tylenchina</taxon>
        <taxon>Panagrolaimomorpha</taxon>
        <taxon>Panagrolaimoidea</taxon>
        <taxon>Panagrolaimidae</taxon>
        <taxon>Panagrellus</taxon>
    </lineage>
</organism>
<dbReference type="InterPro" id="IPR000210">
    <property type="entry name" value="BTB/POZ_dom"/>
</dbReference>
<dbReference type="AlphaFoldDB" id="A0A7E4ZZY5"/>
<dbReference type="Pfam" id="PF00651">
    <property type="entry name" value="BTB"/>
    <property type="match status" value="1"/>
</dbReference>
<evidence type="ECO:0000313" key="3">
    <source>
        <dbReference type="WBParaSite" id="Pan_g6272.t1"/>
    </source>
</evidence>
<dbReference type="InterPro" id="IPR011333">
    <property type="entry name" value="SKP1/BTB/POZ_sf"/>
</dbReference>
<proteinExistence type="predicted"/>
<feature type="domain" description="BTB" evidence="1">
    <location>
        <begin position="26"/>
        <end position="89"/>
    </location>
</feature>
<dbReference type="PROSITE" id="PS50097">
    <property type="entry name" value="BTB"/>
    <property type="match status" value="1"/>
</dbReference>
<keyword evidence="2" id="KW-1185">Reference proteome</keyword>
<sequence length="132" mass="14906">MNDELKQALKPVFETILTNTISPVELDAMITFGDQSIEVSRKLLTMISAVFRAMFAEVGTNAVEFTEADFDAAEEVIHWCHGNEANYKSVVMIIQMIRFAYKYNIKAVVKALEPYASTFFNITNFCTVAKYA</sequence>
<dbReference type="Proteomes" id="UP000492821">
    <property type="component" value="Unassembled WGS sequence"/>
</dbReference>
<accession>A0A7E4ZZY5</accession>
<reference evidence="2" key="1">
    <citation type="journal article" date="2013" name="Genetics">
        <title>The draft genome and transcriptome of Panagrellus redivivus are shaped by the harsh demands of a free-living lifestyle.</title>
        <authorList>
            <person name="Srinivasan J."/>
            <person name="Dillman A.R."/>
            <person name="Macchietto M.G."/>
            <person name="Heikkinen L."/>
            <person name="Lakso M."/>
            <person name="Fracchia K.M."/>
            <person name="Antoshechkin I."/>
            <person name="Mortazavi A."/>
            <person name="Wong G."/>
            <person name="Sternberg P.W."/>
        </authorList>
    </citation>
    <scope>NUCLEOTIDE SEQUENCE [LARGE SCALE GENOMIC DNA]</scope>
    <source>
        <strain evidence="2">MT8872</strain>
    </source>
</reference>
<dbReference type="WBParaSite" id="Pan_g6272.t1">
    <property type="protein sequence ID" value="Pan_g6272.t1"/>
    <property type="gene ID" value="Pan_g6272"/>
</dbReference>
<evidence type="ECO:0000259" key="1">
    <source>
        <dbReference type="PROSITE" id="PS50097"/>
    </source>
</evidence>
<evidence type="ECO:0000313" key="2">
    <source>
        <dbReference type="Proteomes" id="UP000492821"/>
    </source>
</evidence>
<dbReference type="SUPFAM" id="SSF54695">
    <property type="entry name" value="POZ domain"/>
    <property type="match status" value="1"/>
</dbReference>
<protein>
    <submittedName>
        <fullName evidence="3">BTB domain-containing protein</fullName>
    </submittedName>
</protein>
<dbReference type="SMART" id="SM00225">
    <property type="entry name" value="BTB"/>
    <property type="match status" value="1"/>
</dbReference>
<name>A0A7E4ZZY5_PANRE</name>
<reference evidence="3" key="2">
    <citation type="submission" date="2020-10" db="UniProtKB">
        <authorList>
            <consortium name="WormBaseParasite"/>
        </authorList>
    </citation>
    <scope>IDENTIFICATION</scope>
</reference>
<dbReference type="Gene3D" id="3.30.710.10">
    <property type="entry name" value="Potassium Channel Kv1.1, Chain A"/>
    <property type="match status" value="1"/>
</dbReference>